<organism evidence="2 3">
    <name type="scientific">Melanomma pulvis-pyrius CBS 109.77</name>
    <dbReference type="NCBI Taxonomy" id="1314802"/>
    <lineage>
        <taxon>Eukaryota</taxon>
        <taxon>Fungi</taxon>
        <taxon>Dikarya</taxon>
        <taxon>Ascomycota</taxon>
        <taxon>Pezizomycotina</taxon>
        <taxon>Dothideomycetes</taxon>
        <taxon>Pleosporomycetidae</taxon>
        <taxon>Pleosporales</taxon>
        <taxon>Melanommataceae</taxon>
        <taxon>Melanomma</taxon>
    </lineage>
</organism>
<name>A0A6A6WSR9_9PLEO</name>
<evidence type="ECO:0000313" key="2">
    <source>
        <dbReference type="EMBL" id="KAF2787122.1"/>
    </source>
</evidence>
<evidence type="ECO:0000313" key="3">
    <source>
        <dbReference type="Proteomes" id="UP000799757"/>
    </source>
</evidence>
<accession>A0A6A6WSR9</accession>
<sequence>MGSLPEGAWKDTQSSLARLDIGYIALSRVCRRSFQQMEKSIGSPGDNEIVSEERGLGIAMSVLDEIDNAEGLKNAGRKIVETPLSRIAHNSLGGLLKSREKGNPAYGSLAVNDYPLHNRGTVTRNDSDNDTTEENGDEDEIEEDDEFLDPQATWIGSTTTPDSSRYYMPPLNTLVELILQSGATVYNYGFVKDYLRAYNSSCCALNSNQMRRTTKSVLKYSTSSMTIARPLPAATPTARDLIGNKPGEVPYDITRFLILEEFLKLNEGGNLNLDPLVAPS</sequence>
<reference evidence="2" key="1">
    <citation type="journal article" date="2020" name="Stud. Mycol.">
        <title>101 Dothideomycetes genomes: a test case for predicting lifestyles and emergence of pathogens.</title>
        <authorList>
            <person name="Haridas S."/>
            <person name="Albert R."/>
            <person name="Binder M."/>
            <person name="Bloem J."/>
            <person name="Labutti K."/>
            <person name="Salamov A."/>
            <person name="Andreopoulos B."/>
            <person name="Baker S."/>
            <person name="Barry K."/>
            <person name="Bills G."/>
            <person name="Bluhm B."/>
            <person name="Cannon C."/>
            <person name="Castanera R."/>
            <person name="Culley D."/>
            <person name="Daum C."/>
            <person name="Ezra D."/>
            <person name="Gonzalez J."/>
            <person name="Henrissat B."/>
            <person name="Kuo A."/>
            <person name="Liang C."/>
            <person name="Lipzen A."/>
            <person name="Lutzoni F."/>
            <person name="Magnuson J."/>
            <person name="Mondo S."/>
            <person name="Nolan M."/>
            <person name="Ohm R."/>
            <person name="Pangilinan J."/>
            <person name="Park H.-J."/>
            <person name="Ramirez L."/>
            <person name="Alfaro M."/>
            <person name="Sun H."/>
            <person name="Tritt A."/>
            <person name="Yoshinaga Y."/>
            <person name="Zwiers L.-H."/>
            <person name="Turgeon B."/>
            <person name="Goodwin S."/>
            <person name="Spatafora J."/>
            <person name="Crous P."/>
            <person name="Grigoriev I."/>
        </authorList>
    </citation>
    <scope>NUCLEOTIDE SEQUENCE</scope>
    <source>
        <strain evidence="2">CBS 109.77</strain>
    </source>
</reference>
<dbReference type="AlphaFoldDB" id="A0A6A6WSR9"/>
<dbReference type="EMBL" id="MU002358">
    <property type="protein sequence ID" value="KAF2787122.1"/>
    <property type="molecule type" value="Genomic_DNA"/>
</dbReference>
<evidence type="ECO:0000256" key="1">
    <source>
        <dbReference type="SAM" id="MobiDB-lite"/>
    </source>
</evidence>
<feature type="compositionally biased region" description="Acidic residues" evidence="1">
    <location>
        <begin position="128"/>
        <end position="146"/>
    </location>
</feature>
<protein>
    <submittedName>
        <fullName evidence="2">Uncharacterized protein</fullName>
    </submittedName>
</protein>
<proteinExistence type="predicted"/>
<keyword evidence="3" id="KW-1185">Reference proteome</keyword>
<gene>
    <name evidence="2" type="ORF">K505DRAFT_343214</name>
</gene>
<dbReference type="Proteomes" id="UP000799757">
    <property type="component" value="Unassembled WGS sequence"/>
</dbReference>
<feature type="region of interest" description="Disordered" evidence="1">
    <location>
        <begin position="117"/>
        <end position="146"/>
    </location>
</feature>